<organism evidence="2 3">
    <name type="scientific">Crotalaria pallida</name>
    <name type="common">Smooth rattlebox</name>
    <name type="synonym">Crotalaria striata</name>
    <dbReference type="NCBI Taxonomy" id="3830"/>
    <lineage>
        <taxon>Eukaryota</taxon>
        <taxon>Viridiplantae</taxon>
        <taxon>Streptophyta</taxon>
        <taxon>Embryophyta</taxon>
        <taxon>Tracheophyta</taxon>
        <taxon>Spermatophyta</taxon>
        <taxon>Magnoliopsida</taxon>
        <taxon>eudicotyledons</taxon>
        <taxon>Gunneridae</taxon>
        <taxon>Pentapetalae</taxon>
        <taxon>rosids</taxon>
        <taxon>fabids</taxon>
        <taxon>Fabales</taxon>
        <taxon>Fabaceae</taxon>
        <taxon>Papilionoideae</taxon>
        <taxon>50 kb inversion clade</taxon>
        <taxon>genistoids sensu lato</taxon>
        <taxon>core genistoids</taxon>
        <taxon>Crotalarieae</taxon>
        <taxon>Crotalaria</taxon>
    </lineage>
</organism>
<dbReference type="PANTHER" id="PTHR33052">
    <property type="entry name" value="DUF4228 DOMAIN PROTEIN-RELATED"/>
    <property type="match status" value="1"/>
</dbReference>
<dbReference type="AlphaFoldDB" id="A0AAN9E9P5"/>
<dbReference type="Proteomes" id="UP001372338">
    <property type="component" value="Unassembled WGS sequence"/>
</dbReference>
<name>A0AAN9E9P5_CROPI</name>
<comment type="caution">
    <text evidence="2">The sequence shown here is derived from an EMBL/GenBank/DDBJ whole genome shotgun (WGS) entry which is preliminary data.</text>
</comment>
<evidence type="ECO:0000256" key="1">
    <source>
        <dbReference type="SAM" id="MobiDB-lite"/>
    </source>
</evidence>
<dbReference type="InterPro" id="IPR025322">
    <property type="entry name" value="PADRE_dom"/>
</dbReference>
<gene>
    <name evidence="2" type="ORF">RIF29_33146</name>
</gene>
<keyword evidence="3" id="KW-1185">Reference proteome</keyword>
<feature type="compositionally biased region" description="Basic and acidic residues" evidence="1">
    <location>
        <begin position="205"/>
        <end position="225"/>
    </location>
</feature>
<evidence type="ECO:0000313" key="2">
    <source>
        <dbReference type="EMBL" id="KAK7250608.1"/>
    </source>
</evidence>
<feature type="compositionally biased region" description="Polar residues" evidence="1">
    <location>
        <begin position="194"/>
        <end position="203"/>
    </location>
</feature>
<feature type="region of interest" description="Disordered" evidence="1">
    <location>
        <begin position="111"/>
        <end position="229"/>
    </location>
</feature>
<evidence type="ECO:0000313" key="3">
    <source>
        <dbReference type="Proteomes" id="UP001372338"/>
    </source>
</evidence>
<protein>
    <submittedName>
        <fullName evidence="2">Uncharacterized protein</fullName>
    </submittedName>
</protein>
<dbReference type="Pfam" id="PF14009">
    <property type="entry name" value="PADRE"/>
    <property type="match status" value="1"/>
</dbReference>
<accession>A0AAN9E9P5</accession>
<reference evidence="2 3" key="1">
    <citation type="submission" date="2024-01" db="EMBL/GenBank/DDBJ databases">
        <title>The genomes of 5 underutilized Papilionoideae crops provide insights into root nodulation and disease resistanc.</title>
        <authorList>
            <person name="Yuan L."/>
        </authorList>
    </citation>
    <scope>NUCLEOTIDE SEQUENCE [LARGE SCALE GENOMIC DNA]</scope>
    <source>
        <strain evidence="2">ZHUSHIDOU_FW_LH</strain>
        <tissue evidence="2">Leaf</tissue>
    </source>
</reference>
<proteinExistence type="predicted"/>
<dbReference type="EMBL" id="JAYWIO010000007">
    <property type="protein sequence ID" value="KAK7250608.1"/>
    <property type="molecule type" value="Genomic_DNA"/>
</dbReference>
<sequence length="289" mass="32102">MLKRIAHSLGLVEQSDKKNRLKGSKASSPDLSSHYSKAFLVRIIHLGGQQEVYKHAIPASTLMTKYPGLCVARPEVFKIPHQSVLWEGELLLPGHKYFLISSKQVEKLKLRHSEEGETEEPNGVVSKEILDRKTGSPGGHKYKENGKQKVPNGIAGQEISETPTTLSPGGGQRHKEKGKMKEPNGCAGQEMLETRSTLSPTGCKSQEKSKVEEVKEPDSKMDRSSDGGVGEESFCYAKDFYDSKDKWTRSSRRKVIKGKKPFVPPLPNGRPYRILGWQPSLPTVKELSP</sequence>